<dbReference type="Proteomes" id="UP000239861">
    <property type="component" value="Unassembled WGS sequence"/>
</dbReference>
<sequence>MRSLNLPNSAFVNRFLSKQTFIKKISNGKAIFSDIEKITWSYKLSVSTINIEGTKQVEEIHIFNMILKSKDIPFKALKEINKLIPYPILFVFEYNEEFCYGISLLEEKKYYFSKWNEEKEFSFVDTNLEKVYQNIVKQFLTNIKSDTKKDIGFKETIKIDKQIQQLSKSIEVLKGKIAREKQPNKQFALNKCQMQR</sequence>
<dbReference type="Pfam" id="PF14335">
    <property type="entry name" value="DUF4391"/>
    <property type="match status" value="1"/>
</dbReference>
<dbReference type="RefSeq" id="WP_104412868.1">
    <property type="nucleotide sequence ID" value="NZ_PTIW01000045.1"/>
</dbReference>
<dbReference type="AlphaFoldDB" id="A0AB36ZSH0"/>
<dbReference type="InterPro" id="IPR025503">
    <property type="entry name" value="DUF4391"/>
</dbReference>
<name>A0AB36ZSH0_9BACT</name>
<protein>
    <submittedName>
        <fullName evidence="1">Uncharacterized protein DUF4391</fullName>
    </submittedName>
</protein>
<comment type="caution">
    <text evidence="1">The sequence shown here is derived from an EMBL/GenBank/DDBJ whole genome shotgun (WGS) entry which is preliminary data.</text>
</comment>
<proteinExistence type="predicted"/>
<reference evidence="1 2" key="1">
    <citation type="submission" date="2018-02" db="EMBL/GenBank/DDBJ databases">
        <title>Subsurface microbial communities from deep shales in Ohio and West Virginia, USA.</title>
        <authorList>
            <person name="Wrighton K."/>
        </authorList>
    </citation>
    <scope>NUCLEOTIDE SEQUENCE [LARGE SCALE GENOMIC DNA]</scope>
    <source>
        <strain evidence="1 2">MARC-MIP3H16</strain>
    </source>
</reference>
<accession>A0AB36ZSH0</accession>
<evidence type="ECO:0000313" key="1">
    <source>
        <dbReference type="EMBL" id="PPK57712.1"/>
    </source>
</evidence>
<evidence type="ECO:0000313" key="2">
    <source>
        <dbReference type="Proteomes" id="UP000239861"/>
    </source>
</evidence>
<organism evidence="1 2">
    <name type="scientific">Malaciobacter marinus</name>
    <dbReference type="NCBI Taxonomy" id="505249"/>
    <lineage>
        <taxon>Bacteria</taxon>
        <taxon>Pseudomonadati</taxon>
        <taxon>Campylobacterota</taxon>
        <taxon>Epsilonproteobacteria</taxon>
        <taxon>Campylobacterales</taxon>
        <taxon>Arcobacteraceae</taxon>
        <taxon>Malaciobacter</taxon>
    </lineage>
</organism>
<gene>
    <name evidence="1" type="ORF">B0F89_1451</name>
</gene>
<dbReference type="EMBL" id="PTIW01000045">
    <property type="protein sequence ID" value="PPK57712.1"/>
    <property type="molecule type" value="Genomic_DNA"/>
</dbReference>